<organism evidence="3 4">
    <name type="scientific">Dillenia turbinata</name>
    <dbReference type="NCBI Taxonomy" id="194707"/>
    <lineage>
        <taxon>Eukaryota</taxon>
        <taxon>Viridiplantae</taxon>
        <taxon>Streptophyta</taxon>
        <taxon>Embryophyta</taxon>
        <taxon>Tracheophyta</taxon>
        <taxon>Spermatophyta</taxon>
        <taxon>Magnoliopsida</taxon>
        <taxon>eudicotyledons</taxon>
        <taxon>Gunneridae</taxon>
        <taxon>Pentapetalae</taxon>
        <taxon>Dilleniales</taxon>
        <taxon>Dilleniaceae</taxon>
        <taxon>Dillenia</taxon>
    </lineage>
</organism>
<evidence type="ECO:0000259" key="2">
    <source>
        <dbReference type="PROSITE" id="PS50072"/>
    </source>
</evidence>
<dbReference type="PANTHER" id="PTHR11071">
    <property type="entry name" value="PEPTIDYL-PROLYL CIS-TRANS ISOMERASE"/>
    <property type="match status" value="1"/>
</dbReference>
<dbReference type="PANTHER" id="PTHR11071:SF561">
    <property type="entry name" value="PEPTIDYL-PROLYL CIS-TRANS ISOMERASE D-RELATED"/>
    <property type="match status" value="1"/>
</dbReference>
<dbReference type="SUPFAM" id="SSF50891">
    <property type="entry name" value="Cyclophilin-like"/>
    <property type="match status" value="1"/>
</dbReference>
<dbReference type="Proteomes" id="UP001370490">
    <property type="component" value="Unassembled WGS sequence"/>
</dbReference>
<name>A0AAN8UZ02_9MAGN</name>
<dbReference type="GO" id="GO:0003755">
    <property type="term" value="F:peptidyl-prolyl cis-trans isomerase activity"/>
    <property type="evidence" value="ECO:0007669"/>
    <property type="project" value="InterPro"/>
</dbReference>
<dbReference type="GO" id="GO:0006457">
    <property type="term" value="P:protein folding"/>
    <property type="evidence" value="ECO:0007669"/>
    <property type="project" value="TreeGrafter"/>
</dbReference>
<reference evidence="3 4" key="1">
    <citation type="submission" date="2023-12" db="EMBL/GenBank/DDBJ databases">
        <title>A high-quality genome assembly for Dillenia turbinata (Dilleniales).</title>
        <authorList>
            <person name="Chanderbali A."/>
        </authorList>
    </citation>
    <scope>NUCLEOTIDE SEQUENCE [LARGE SCALE GENOMIC DNA]</scope>
    <source>
        <strain evidence="3">LSX21</strain>
        <tissue evidence="3">Leaf</tissue>
    </source>
</reference>
<sequence>MVNPKCYLDITIGGELEGTIVVELYADVMPKAVENIRALCTGEKGIGTHTHVPLHFKVVDEQISLREGCNGVWSGRLLLAQITKPSKSDVFSGRKIKVMGDLSMMGDDDDDLL</sequence>
<keyword evidence="4" id="KW-1185">Reference proteome</keyword>
<evidence type="ECO:0000313" key="4">
    <source>
        <dbReference type="Proteomes" id="UP001370490"/>
    </source>
</evidence>
<dbReference type="GO" id="GO:0016018">
    <property type="term" value="F:cyclosporin A binding"/>
    <property type="evidence" value="ECO:0007669"/>
    <property type="project" value="TreeGrafter"/>
</dbReference>
<comment type="similarity">
    <text evidence="1">Belongs to the cyclophilin-type PPIase family.</text>
</comment>
<proteinExistence type="inferred from homology"/>
<accession>A0AAN8UZ02</accession>
<comment type="caution">
    <text evidence="3">The sequence shown here is derived from an EMBL/GenBank/DDBJ whole genome shotgun (WGS) entry which is preliminary data.</text>
</comment>
<dbReference type="EMBL" id="JBAMMX010000022">
    <property type="protein sequence ID" value="KAK6918027.1"/>
    <property type="molecule type" value="Genomic_DNA"/>
</dbReference>
<dbReference type="GO" id="GO:0005737">
    <property type="term" value="C:cytoplasm"/>
    <property type="evidence" value="ECO:0007669"/>
    <property type="project" value="TreeGrafter"/>
</dbReference>
<dbReference type="Gene3D" id="2.40.100.10">
    <property type="entry name" value="Cyclophilin-like"/>
    <property type="match status" value="1"/>
</dbReference>
<dbReference type="PROSITE" id="PS50072">
    <property type="entry name" value="CSA_PPIASE_2"/>
    <property type="match status" value="1"/>
</dbReference>
<evidence type="ECO:0000313" key="3">
    <source>
        <dbReference type="EMBL" id="KAK6918027.1"/>
    </source>
</evidence>
<protein>
    <submittedName>
        <fullName evidence="3">Cyclophilin-type peptidyl-prolyl cis-trans isomerase domain</fullName>
    </submittedName>
</protein>
<dbReference type="Pfam" id="PF00160">
    <property type="entry name" value="Pro_isomerase"/>
    <property type="match status" value="1"/>
</dbReference>
<dbReference type="InterPro" id="IPR002130">
    <property type="entry name" value="Cyclophilin-type_PPIase_dom"/>
</dbReference>
<evidence type="ECO:0000256" key="1">
    <source>
        <dbReference type="ARBA" id="ARBA00007365"/>
    </source>
</evidence>
<feature type="domain" description="PPIase cyclophilin-type" evidence="2">
    <location>
        <begin position="7"/>
        <end position="110"/>
    </location>
</feature>
<keyword evidence="3" id="KW-0413">Isomerase</keyword>
<dbReference type="AlphaFoldDB" id="A0AAN8UZ02"/>
<gene>
    <name evidence="3" type="ORF">RJ641_016449</name>
</gene>
<dbReference type="InterPro" id="IPR029000">
    <property type="entry name" value="Cyclophilin-like_dom_sf"/>
</dbReference>